<dbReference type="EMBL" id="ML735283">
    <property type="protein sequence ID" value="KAE8388069.1"/>
    <property type="molecule type" value="Genomic_DNA"/>
</dbReference>
<proteinExistence type="predicted"/>
<gene>
    <name evidence="1" type="ORF">BDV23DRAFT_185684</name>
</gene>
<accession>A0A5N7C210</accession>
<organism evidence="1">
    <name type="scientific">Petromyces alliaceus</name>
    <name type="common">Aspergillus alliaceus</name>
    <dbReference type="NCBI Taxonomy" id="209559"/>
    <lineage>
        <taxon>Eukaryota</taxon>
        <taxon>Fungi</taxon>
        <taxon>Dikarya</taxon>
        <taxon>Ascomycota</taxon>
        <taxon>Pezizomycotina</taxon>
        <taxon>Eurotiomycetes</taxon>
        <taxon>Eurotiomycetidae</taxon>
        <taxon>Eurotiales</taxon>
        <taxon>Aspergillaceae</taxon>
        <taxon>Aspergillus</taxon>
        <taxon>Aspergillus subgen. Circumdati</taxon>
    </lineage>
</organism>
<evidence type="ECO:0008006" key="2">
    <source>
        <dbReference type="Google" id="ProtNLM"/>
    </source>
</evidence>
<dbReference type="Proteomes" id="UP000326877">
    <property type="component" value="Unassembled WGS sequence"/>
</dbReference>
<reference evidence="1" key="1">
    <citation type="submission" date="2019-04" db="EMBL/GenBank/DDBJ databases">
        <title>Friends and foes A comparative genomics studyof 23 Aspergillus species from section Flavi.</title>
        <authorList>
            <consortium name="DOE Joint Genome Institute"/>
            <person name="Kjaerbolling I."/>
            <person name="Vesth T."/>
            <person name="Frisvad J.C."/>
            <person name="Nybo J.L."/>
            <person name="Theobald S."/>
            <person name="Kildgaard S."/>
            <person name="Isbrandt T."/>
            <person name="Kuo A."/>
            <person name="Sato A."/>
            <person name="Lyhne E.K."/>
            <person name="Kogle M.E."/>
            <person name="Wiebenga A."/>
            <person name="Kun R.S."/>
            <person name="Lubbers R.J."/>
            <person name="Makela M.R."/>
            <person name="Barry K."/>
            <person name="Chovatia M."/>
            <person name="Clum A."/>
            <person name="Daum C."/>
            <person name="Haridas S."/>
            <person name="He G."/>
            <person name="LaButti K."/>
            <person name="Lipzen A."/>
            <person name="Mondo S."/>
            <person name="Riley R."/>
            <person name="Salamov A."/>
            <person name="Simmons B.A."/>
            <person name="Magnuson J.K."/>
            <person name="Henrissat B."/>
            <person name="Mortensen U.H."/>
            <person name="Larsen T.O."/>
            <person name="Devries R.P."/>
            <person name="Grigoriev I.V."/>
            <person name="Machida M."/>
            <person name="Baker S.E."/>
            <person name="Andersen M.R."/>
        </authorList>
    </citation>
    <scope>NUCLEOTIDE SEQUENCE [LARGE SCALE GENOMIC DNA]</scope>
    <source>
        <strain evidence="1">IBT 14317</strain>
    </source>
</reference>
<protein>
    <recommendedName>
        <fullName evidence="2">BTB domain-containing protein</fullName>
    </recommendedName>
</protein>
<sequence length="51" mass="5660">MPHLNKSTLCGGIAKIGAGTATTTFAVHKELLRGCSPYFDRYFRLPLDDKF</sequence>
<name>A0A5N7C210_PETAA</name>
<dbReference type="AlphaFoldDB" id="A0A5N7C210"/>
<evidence type="ECO:0000313" key="1">
    <source>
        <dbReference type="EMBL" id="KAE8388069.1"/>
    </source>
</evidence>